<reference evidence="4 5" key="1">
    <citation type="journal article" date="2020" name="Genomics">
        <title>Complete, high-quality genomes from long-read metagenomic sequencing of two wolf lichen thalli reveals enigmatic genome architecture.</title>
        <authorList>
            <person name="McKenzie S.K."/>
            <person name="Walston R.F."/>
            <person name="Allen J.L."/>
        </authorList>
    </citation>
    <scope>NUCLEOTIDE SEQUENCE [LARGE SCALE GENOMIC DNA]</scope>
    <source>
        <strain evidence="4">WasteWater2</strain>
    </source>
</reference>
<keyword evidence="3" id="KW-1133">Transmembrane helix</keyword>
<dbReference type="GO" id="GO:0022857">
    <property type="term" value="F:transmembrane transporter activity"/>
    <property type="evidence" value="ECO:0007669"/>
    <property type="project" value="InterPro"/>
</dbReference>
<sequence length="479" mass="52046">MISKENGSEGMMSLFDLNADTQQSRVSHTSRWPRAWRPYAALVSGFFGMANCWGLIMSFGTFFRYYDEHLLSGATDTSIGLIGGVQAFMVLLLSFIVGRLLDAKFHRIIVGVGGVLTWLGYFCLSFNSPQGPESQGSYGLIILTQSIIAGAGMSCFFTHSSHCAIQVRKQSAQTRTLEADILVEWFPQHKYFAVGITSAGAAAGGLAYPLATTYLITEHGFPAGIRLVSAIIGGVSAICFIFGASNPAAKRRPLKLVIRMSTWIDFEAFKNLLFLAYSVGVGFMFLAFYPLLFHITEWAERERFKGIKTVWFLTMVNGCSVIGRLSSAVVASARWSNPAMVHAISCFAAALVVFLLWPLAQQESHAIAFCVLLGVLGGALFGLPASGVAFIIPKKLGGSLGAWTGIMWALSSAFALIGPPIVGQLVKRYSIESVGYWTGVNLLMAGMLISMAIWMKHSEDKRERSKNAELNMNTDGSVI</sequence>
<dbReference type="Gene3D" id="1.20.1250.20">
    <property type="entry name" value="MFS general substrate transporter like domains"/>
    <property type="match status" value="2"/>
</dbReference>
<feature type="transmembrane region" description="Helical" evidence="3">
    <location>
        <begin position="400"/>
        <end position="422"/>
    </location>
</feature>
<feature type="transmembrane region" description="Helical" evidence="3">
    <location>
        <begin position="78"/>
        <end position="101"/>
    </location>
</feature>
<dbReference type="SUPFAM" id="SSF103473">
    <property type="entry name" value="MFS general substrate transporter"/>
    <property type="match status" value="1"/>
</dbReference>
<protein>
    <submittedName>
        <fullName evidence="4">Uncharacterized protein</fullName>
    </submittedName>
</protein>
<dbReference type="InterPro" id="IPR050327">
    <property type="entry name" value="Proton-linked_MCT"/>
</dbReference>
<feature type="transmembrane region" description="Helical" evidence="3">
    <location>
        <begin position="268"/>
        <end position="289"/>
    </location>
</feature>
<dbReference type="AlphaFoldDB" id="A0A8H6FJ67"/>
<comment type="caution">
    <text evidence="4">The sequence shown here is derived from an EMBL/GenBank/DDBJ whole genome shotgun (WGS) entry which is preliminary data.</text>
</comment>
<dbReference type="RefSeq" id="XP_037159697.1">
    <property type="nucleotide sequence ID" value="XM_037313425.1"/>
</dbReference>
<feature type="transmembrane region" description="Helical" evidence="3">
    <location>
        <begin position="339"/>
        <end position="360"/>
    </location>
</feature>
<accession>A0A8H6FJ67</accession>
<feature type="transmembrane region" description="Helical" evidence="3">
    <location>
        <begin position="139"/>
        <end position="159"/>
    </location>
</feature>
<evidence type="ECO:0000256" key="2">
    <source>
        <dbReference type="ARBA" id="ARBA00006727"/>
    </source>
</evidence>
<dbReference type="InterPro" id="IPR011701">
    <property type="entry name" value="MFS"/>
</dbReference>
<dbReference type="PANTHER" id="PTHR11360">
    <property type="entry name" value="MONOCARBOXYLATE TRANSPORTER"/>
    <property type="match status" value="1"/>
</dbReference>
<dbReference type="Pfam" id="PF07690">
    <property type="entry name" value="MFS_1"/>
    <property type="match status" value="1"/>
</dbReference>
<feature type="transmembrane region" description="Helical" evidence="3">
    <location>
        <begin position="434"/>
        <end position="455"/>
    </location>
</feature>
<evidence type="ECO:0000256" key="1">
    <source>
        <dbReference type="ARBA" id="ARBA00004141"/>
    </source>
</evidence>
<feature type="transmembrane region" description="Helical" evidence="3">
    <location>
        <begin position="108"/>
        <end position="127"/>
    </location>
</feature>
<dbReference type="InterPro" id="IPR036259">
    <property type="entry name" value="MFS_trans_sf"/>
</dbReference>
<keyword evidence="3" id="KW-0812">Transmembrane</keyword>
<dbReference type="GO" id="GO:0016020">
    <property type="term" value="C:membrane"/>
    <property type="evidence" value="ECO:0007669"/>
    <property type="project" value="UniProtKB-SubCell"/>
</dbReference>
<name>A0A8H6FJ67_9LECA</name>
<feature type="transmembrane region" description="Helical" evidence="3">
    <location>
        <begin position="191"/>
        <end position="211"/>
    </location>
</feature>
<dbReference type="EMBL" id="JACCJC010000072">
    <property type="protein sequence ID" value="KAF6229505.1"/>
    <property type="molecule type" value="Genomic_DNA"/>
</dbReference>
<evidence type="ECO:0000256" key="3">
    <source>
        <dbReference type="SAM" id="Phobius"/>
    </source>
</evidence>
<keyword evidence="3" id="KW-0472">Membrane</keyword>
<dbReference type="PANTHER" id="PTHR11360:SF234">
    <property type="entry name" value="MFS-TYPE TRANSPORTER DBAD-RELATED"/>
    <property type="match status" value="1"/>
</dbReference>
<comment type="similarity">
    <text evidence="2">Belongs to the major facilitator superfamily. Monocarboxylate porter (TC 2.A.1.13) family.</text>
</comment>
<evidence type="ECO:0000313" key="5">
    <source>
        <dbReference type="Proteomes" id="UP000578531"/>
    </source>
</evidence>
<dbReference type="GeneID" id="59293187"/>
<keyword evidence="5" id="KW-1185">Reference proteome</keyword>
<comment type="subcellular location">
    <subcellularLocation>
        <location evidence="1">Membrane</location>
        <topology evidence="1">Multi-pass membrane protein</topology>
    </subcellularLocation>
</comment>
<dbReference type="OrthoDB" id="6509908at2759"/>
<feature type="transmembrane region" description="Helical" evidence="3">
    <location>
        <begin position="39"/>
        <end position="66"/>
    </location>
</feature>
<gene>
    <name evidence="4" type="ORF">HO173_011545</name>
</gene>
<evidence type="ECO:0000313" key="4">
    <source>
        <dbReference type="EMBL" id="KAF6229505.1"/>
    </source>
</evidence>
<feature type="transmembrane region" description="Helical" evidence="3">
    <location>
        <begin position="366"/>
        <end position="393"/>
    </location>
</feature>
<feature type="transmembrane region" description="Helical" evidence="3">
    <location>
        <begin position="223"/>
        <end position="247"/>
    </location>
</feature>
<proteinExistence type="inferred from homology"/>
<dbReference type="Proteomes" id="UP000578531">
    <property type="component" value="Unassembled WGS sequence"/>
</dbReference>
<organism evidence="4 5">
    <name type="scientific">Letharia columbiana</name>
    <dbReference type="NCBI Taxonomy" id="112416"/>
    <lineage>
        <taxon>Eukaryota</taxon>
        <taxon>Fungi</taxon>
        <taxon>Dikarya</taxon>
        <taxon>Ascomycota</taxon>
        <taxon>Pezizomycotina</taxon>
        <taxon>Lecanoromycetes</taxon>
        <taxon>OSLEUM clade</taxon>
        <taxon>Lecanoromycetidae</taxon>
        <taxon>Lecanorales</taxon>
        <taxon>Lecanorineae</taxon>
        <taxon>Parmeliaceae</taxon>
        <taxon>Letharia</taxon>
    </lineage>
</organism>